<evidence type="ECO:0000256" key="2">
    <source>
        <dbReference type="ARBA" id="ARBA00023015"/>
    </source>
</evidence>
<dbReference type="CDD" id="cd08440">
    <property type="entry name" value="PBP2_LTTR_like_4"/>
    <property type="match status" value="1"/>
</dbReference>
<dbReference type="SUPFAM" id="SSF46785">
    <property type="entry name" value="Winged helix' DNA-binding domain"/>
    <property type="match status" value="1"/>
</dbReference>
<dbReference type="PANTHER" id="PTHR30419:SF30">
    <property type="entry name" value="LYSR FAMILY TRANSCRIPTIONAL REGULATOR"/>
    <property type="match status" value="1"/>
</dbReference>
<dbReference type="Proteomes" id="UP001569414">
    <property type="component" value="Unassembled WGS sequence"/>
</dbReference>
<dbReference type="InterPro" id="IPR036388">
    <property type="entry name" value="WH-like_DNA-bd_sf"/>
</dbReference>
<dbReference type="RefSeq" id="WP_371843714.1">
    <property type="nucleotide sequence ID" value="NZ_JBGMEL010000010.1"/>
</dbReference>
<evidence type="ECO:0000256" key="1">
    <source>
        <dbReference type="ARBA" id="ARBA00009437"/>
    </source>
</evidence>
<keyword evidence="3" id="KW-0238">DNA-binding</keyword>
<keyword evidence="7" id="KW-1185">Reference proteome</keyword>
<keyword evidence="2" id="KW-0805">Transcription regulation</keyword>
<dbReference type="PRINTS" id="PR00039">
    <property type="entry name" value="HTHLYSR"/>
</dbReference>
<dbReference type="InterPro" id="IPR000847">
    <property type="entry name" value="LysR_HTH_N"/>
</dbReference>
<evidence type="ECO:0000313" key="6">
    <source>
        <dbReference type="EMBL" id="MFA0791233.1"/>
    </source>
</evidence>
<dbReference type="InterPro" id="IPR050950">
    <property type="entry name" value="HTH-type_LysR_regulators"/>
</dbReference>
<proteinExistence type="inferred from homology"/>
<dbReference type="InterPro" id="IPR005119">
    <property type="entry name" value="LysR_subst-bd"/>
</dbReference>
<protein>
    <submittedName>
        <fullName evidence="6">LysR family transcriptional regulator</fullName>
    </submittedName>
</protein>
<name>A0ABV4NPB4_9GAMM</name>
<dbReference type="Gene3D" id="3.40.190.290">
    <property type="match status" value="1"/>
</dbReference>
<evidence type="ECO:0000259" key="5">
    <source>
        <dbReference type="PROSITE" id="PS50931"/>
    </source>
</evidence>
<organism evidence="6 7">
    <name type="scientific">Microbulbifer echini</name>
    <dbReference type="NCBI Taxonomy" id="1529067"/>
    <lineage>
        <taxon>Bacteria</taxon>
        <taxon>Pseudomonadati</taxon>
        <taxon>Pseudomonadota</taxon>
        <taxon>Gammaproteobacteria</taxon>
        <taxon>Cellvibrionales</taxon>
        <taxon>Microbulbiferaceae</taxon>
        <taxon>Microbulbifer</taxon>
    </lineage>
</organism>
<dbReference type="Pfam" id="PF00126">
    <property type="entry name" value="HTH_1"/>
    <property type="match status" value="1"/>
</dbReference>
<dbReference type="SUPFAM" id="SSF53850">
    <property type="entry name" value="Periplasmic binding protein-like II"/>
    <property type="match status" value="1"/>
</dbReference>
<feature type="domain" description="HTH lysR-type" evidence="5">
    <location>
        <begin position="1"/>
        <end position="60"/>
    </location>
</feature>
<evidence type="ECO:0000256" key="4">
    <source>
        <dbReference type="ARBA" id="ARBA00023163"/>
    </source>
</evidence>
<dbReference type="PANTHER" id="PTHR30419">
    <property type="entry name" value="HTH-TYPE TRANSCRIPTIONAL REGULATOR YBHD"/>
    <property type="match status" value="1"/>
</dbReference>
<dbReference type="InterPro" id="IPR036390">
    <property type="entry name" value="WH_DNA-bd_sf"/>
</dbReference>
<keyword evidence="4" id="KW-0804">Transcription</keyword>
<dbReference type="PROSITE" id="PS50931">
    <property type="entry name" value="HTH_LYSR"/>
    <property type="match status" value="1"/>
</dbReference>
<dbReference type="Gene3D" id="1.10.10.10">
    <property type="entry name" value="Winged helix-like DNA-binding domain superfamily/Winged helix DNA-binding domain"/>
    <property type="match status" value="1"/>
</dbReference>
<gene>
    <name evidence="6" type="ORF">ACCI51_11815</name>
</gene>
<comment type="similarity">
    <text evidence="1">Belongs to the LysR transcriptional regulatory family.</text>
</comment>
<accession>A0ABV4NPB4</accession>
<evidence type="ECO:0000256" key="3">
    <source>
        <dbReference type="ARBA" id="ARBA00023125"/>
    </source>
</evidence>
<evidence type="ECO:0000313" key="7">
    <source>
        <dbReference type="Proteomes" id="UP001569414"/>
    </source>
</evidence>
<sequence>MSATIKQLRAFVAVARNRSLAQASAQLHTSQPALSVAIRNLEETTGGPLFSRDGRQLMLTPEGRDFLVRAEQLLHSWDQSLDAIQQRFRLERGQLLLAVIPAFTSNRLPDLLAHFHRENPKINIVLEDIVMEGVVRSVQEGRAELGISFRPEDLGGLAFIPLERDRFIAVIPPEHPLSGKSALHWRDLAAYPFISMNRGSAVRRWTEQAFAQSGKVARYLCEANQLSTIGRLIRARMGVSAVPSLCETQMQEYGLHCLPLSAPVVYQEVGILLKSRGTLSAAASAFLQTIDRNTE</sequence>
<reference evidence="6 7" key="1">
    <citation type="submission" date="2024-08" db="EMBL/GenBank/DDBJ databases">
        <authorList>
            <person name="Ishaq N."/>
        </authorList>
    </citation>
    <scope>NUCLEOTIDE SEQUENCE [LARGE SCALE GENOMIC DNA]</scope>
    <source>
        <strain evidence="6 7">JCM 30400</strain>
    </source>
</reference>
<dbReference type="Pfam" id="PF03466">
    <property type="entry name" value="LysR_substrate"/>
    <property type="match status" value="1"/>
</dbReference>
<comment type="caution">
    <text evidence="6">The sequence shown here is derived from an EMBL/GenBank/DDBJ whole genome shotgun (WGS) entry which is preliminary data.</text>
</comment>
<dbReference type="EMBL" id="JBGMEL010000010">
    <property type="protein sequence ID" value="MFA0791233.1"/>
    <property type="molecule type" value="Genomic_DNA"/>
</dbReference>